<feature type="domain" description="Cyclic nucleotide-binding" evidence="14">
    <location>
        <begin position="400"/>
        <end position="516"/>
    </location>
</feature>
<dbReference type="GO" id="GO:0005249">
    <property type="term" value="F:voltage-gated potassium channel activity"/>
    <property type="evidence" value="ECO:0007669"/>
    <property type="project" value="InterPro"/>
</dbReference>
<dbReference type="PANTHER" id="PTHR10217:SF435">
    <property type="entry name" value="POTASSIUM VOLTAGE-GATED CHANNEL PROTEIN EAG"/>
    <property type="match status" value="1"/>
</dbReference>
<dbReference type="PRINTS" id="PR01463">
    <property type="entry name" value="EAGCHANLFMLY"/>
</dbReference>
<feature type="region of interest" description="Disordered" evidence="12">
    <location>
        <begin position="702"/>
        <end position="743"/>
    </location>
</feature>
<evidence type="ECO:0000256" key="7">
    <source>
        <dbReference type="ARBA" id="ARBA00022958"/>
    </source>
</evidence>
<dbReference type="InterPro" id="IPR000595">
    <property type="entry name" value="cNMP-bd_dom"/>
</dbReference>
<dbReference type="OrthoDB" id="421226at2759"/>
<dbReference type="SMART" id="SM00100">
    <property type="entry name" value="cNMP"/>
    <property type="match status" value="1"/>
</dbReference>
<dbReference type="Pfam" id="PF00027">
    <property type="entry name" value="cNMP_binding"/>
    <property type="match status" value="1"/>
</dbReference>
<reference evidence="15 16" key="1">
    <citation type="journal article" date="2014" name="Genome Biol. Evol.">
        <title>The secreted proteins of Achlya hypogyna and Thraustotheca clavata identify the ancestral oomycete secretome and reveal gene acquisitions by horizontal gene transfer.</title>
        <authorList>
            <person name="Misner I."/>
            <person name="Blouin N."/>
            <person name="Leonard G."/>
            <person name="Richards T.A."/>
            <person name="Lane C.E."/>
        </authorList>
    </citation>
    <scope>NUCLEOTIDE SEQUENCE [LARGE SCALE GENOMIC DNA]</scope>
    <source>
        <strain evidence="15 16">ATCC 48635</strain>
    </source>
</reference>
<evidence type="ECO:0000256" key="4">
    <source>
        <dbReference type="ARBA" id="ARBA00022692"/>
    </source>
</evidence>
<evidence type="ECO:0000256" key="13">
    <source>
        <dbReference type="SAM" id="Phobius"/>
    </source>
</evidence>
<evidence type="ECO:0000256" key="2">
    <source>
        <dbReference type="ARBA" id="ARBA00022448"/>
    </source>
</evidence>
<dbReference type="EMBL" id="JNBR01000151">
    <property type="protein sequence ID" value="OQR96237.1"/>
    <property type="molecule type" value="Genomic_DNA"/>
</dbReference>
<dbReference type="GO" id="GO:0042391">
    <property type="term" value="P:regulation of membrane potential"/>
    <property type="evidence" value="ECO:0007669"/>
    <property type="project" value="TreeGrafter"/>
</dbReference>
<feature type="transmembrane region" description="Helical" evidence="13">
    <location>
        <begin position="292"/>
        <end position="318"/>
    </location>
</feature>
<name>A0A1V9ZE57_ACHHY</name>
<protein>
    <submittedName>
        <fullName evidence="15">Voltage-gated Ion Channel (VIC) Superfamily</fullName>
    </submittedName>
</protein>
<comment type="subcellular location">
    <subcellularLocation>
        <location evidence="1">Membrane</location>
        <topology evidence="1">Multi-pass membrane protein</topology>
    </subcellularLocation>
</comment>
<proteinExistence type="predicted"/>
<evidence type="ECO:0000256" key="1">
    <source>
        <dbReference type="ARBA" id="ARBA00004141"/>
    </source>
</evidence>
<evidence type="ECO:0000313" key="15">
    <source>
        <dbReference type="EMBL" id="OQR96237.1"/>
    </source>
</evidence>
<dbReference type="InterPro" id="IPR050818">
    <property type="entry name" value="KCNH_animal-type"/>
</dbReference>
<dbReference type="PANTHER" id="PTHR10217">
    <property type="entry name" value="VOLTAGE AND LIGAND GATED POTASSIUM CHANNEL"/>
    <property type="match status" value="1"/>
</dbReference>
<keyword evidence="6" id="KW-0851">Voltage-gated channel</keyword>
<dbReference type="Proteomes" id="UP000243579">
    <property type="component" value="Unassembled WGS sequence"/>
</dbReference>
<dbReference type="Pfam" id="PF00520">
    <property type="entry name" value="Ion_trans"/>
    <property type="match status" value="1"/>
</dbReference>
<dbReference type="InterPro" id="IPR018488">
    <property type="entry name" value="cNMP-bd_CS"/>
</dbReference>
<sequence length="743" mass="83979">MAKAANEKVRPQHVSQTQVVNIEAESKLPTLMRMVSQPKAKRISFNIWKQSEVIPATNRVSLRVTAEERKKLVQGATAPPPRFMVYPDSAVRLAWDTLIAVTTVFLAWRLPYSLVFEEETGSSVLGKSIDIFTDIVFICDVLCNFRTGYRRDIEIVLDPKQVAINYASTWFFVDLAGSIPYELIFDMGKGVERVAVKTSLKYLKIPKLFRLARVIRFVRKHLEFMYTFQLLLVFVSIVHWNACGWASTTSLEEDQAIYGNITSFTRYGMYLYASTGIVLNMSPVMTISPEHYIFAAILSFVGFGMMALVLASVTAIYIRHTSRASEYQNKIQTVMSDLKALQVPKELRTAAKNYYDMLWRVKKTSDRYERSIYEDEDLSPLIRAEIALHIHRRTIALVPLFKGCTDDCLASVVMRLKTQLYNAKDVVFHRGEPGRSMLIILRGKVKIIGPDNSVVAVLKEGSFFGEIGLLANTSRSATAVAATFCEMKSLDQRDAEVIFSLYPNILDRLYRESDKRKRENKTRSSFSNIKVLDNAHVVDKCTIDEVHHETSVRSRSRGFDRTNSREKMDRPSLLKVAGSKSLQNVYDSIEEEKPRGKPPASPPPISAGSGHAVVKETLSSLTSLHLDVERLKDTLQTIMDNQTQIMTKLNTMDVKGGLKRKDLVVTPKSAKIADRTFRQRRQSRDKEELLSMHEDIAALELPVTRVNMPPPLSRNGSLKDSTRSGHETSDEGKVSEYKSSDTS</sequence>
<dbReference type="Gene3D" id="1.10.287.630">
    <property type="entry name" value="Helix hairpin bin"/>
    <property type="match status" value="1"/>
</dbReference>
<evidence type="ECO:0000259" key="14">
    <source>
        <dbReference type="PROSITE" id="PS50042"/>
    </source>
</evidence>
<gene>
    <name evidence="15" type="ORF">ACHHYP_16565</name>
</gene>
<organism evidence="15 16">
    <name type="scientific">Achlya hypogyna</name>
    <name type="common">Oomycete</name>
    <name type="synonym">Protoachlya hypogyna</name>
    <dbReference type="NCBI Taxonomy" id="1202772"/>
    <lineage>
        <taxon>Eukaryota</taxon>
        <taxon>Sar</taxon>
        <taxon>Stramenopiles</taxon>
        <taxon>Oomycota</taxon>
        <taxon>Saprolegniomycetes</taxon>
        <taxon>Saprolegniales</taxon>
        <taxon>Achlyaceae</taxon>
        <taxon>Achlya</taxon>
    </lineage>
</organism>
<feature type="transmembrane region" description="Helical" evidence="13">
    <location>
        <begin position="224"/>
        <end position="247"/>
    </location>
</feature>
<evidence type="ECO:0000256" key="5">
    <source>
        <dbReference type="ARBA" id="ARBA00022826"/>
    </source>
</evidence>
<dbReference type="GO" id="GO:0005886">
    <property type="term" value="C:plasma membrane"/>
    <property type="evidence" value="ECO:0007669"/>
    <property type="project" value="TreeGrafter"/>
</dbReference>
<feature type="region of interest" description="Disordered" evidence="12">
    <location>
        <begin position="589"/>
        <end position="610"/>
    </location>
</feature>
<dbReference type="Gene3D" id="2.60.120.10">
    <property type="entry name" value="Jelly Rolls"/>
    <property type="match status" value="1"/>
</dbReference>
<dbReference type="Gene3D" id="1.10.287.70">
    <property type="match status" value="1"/>
</dbReference>
<feature type="transmembrane region" description="Helical" evidence="13">
    <location>
        <begin position="267"/>
        <end position="285"/>
    </location>
</feature>
<comment type="caution">
    <text evidence="15">The sequence shown here is derived from an EMBL/GenBank/DDBJ whole genome shotgun (WGS) entry which is preliminary data.</text>
</comment>
<feature type="compositionally biased region" description="Basic and acidic residues" evidence="12">
    <location>
        <begin position="720"/>
        <end position="743"/>
    </location>
</feature>
<evidence type="ECO:0000256" key="3">
    <source>
        <dbReference type="ARBA" id="ARBA00022538"/>
    </source>
</evidence>
<dbReference type="AlphaFoldDB" id="A0A1V9ZE57"/>
<dbReference type="InterPro" id="IPR003938">
    <property type="entry name" value="K_chnl_volt-dep_EAG/ELK/ERG"/>
</dbReference>
<evidence type="ECO:0000256" key="10">
    <source>
        <dbReference type="ARBA" id="ARBA00023136"/>
    </source>
</evidence>
<keyword evidence="2" id="KW-0813">Transport</keyword>
<evidence type="ECO:0000256" key="8">
    <source>
        <dbReference type="ARBA" id="ARBA00022989"/>
    </source>
</evidence>
<dbReference type="CDD" id="cd00038">
    <property type="entry name" value="CAP_ED"/>
    <property type="match status" value="1"/>
</dbReference>
<dbReference type="PROSITE" id="PS50042">
    <property type="entry name" value="CNMP_BINDING_3"/>
    <property type="match status" value="1"/>
</dbReference>
<feature type="region of interest" description="Disordered" evidence="12">
    <location>
        <begin position="549"/>
        <end position="572"/>
    </location>
</feature>
<accession>A0A1V9ZE57</accession>
<evidence type="ECO:0000256" key="9">
    <source>
        <dbReference type="ARBA" id="ARBA00023065"/>
    </source>
</evidence>
<dbReference type="InterPro" id="IPR014710">
    <property type="entry name" value="RmlC-like_jellyroll"/>
</dbReference>
<keyword evidence="5" id="KW-0631">Potassium channel</keyword>
<dbReference type="PROSITE" id="PS00889">
    <property type="entry name" value="CNMP_BINDING_2"/>
    <property type="match status" value="1"/>
</dbReference>
<evidence type="ECO:0000256" key="11">
    <source>
        <dbReference type="ARBA" id="ARBA00023303"/>
    </source>
</evidence>
<keyword evidence="3" id="KW-0633">Potassium transport</keyword>
<dbReference type="SUPFAM" id="SSF81324">
    <property type="entry name" value="Voltage-gated potassium channels"/>
    <property type="match status" value="1"/>
</dbReference>
<evidence type="ECO:0000256" key="6">
    <source>
        <dbReference type="ARBA" id="ARBA00022882"/>
    </source>
</evidence>
<evidence type="ECO:0000256" key="12">
    <source>
        <dbReference type="SAM" id="MobiDB-lite"/>
    </source>
</evidence>
<keyword evidence="11" id="KW-0407">Ion channel</keyword>
<evidence type="ECO:0000313" key="16">
    <source>
        <dbReference type="Proteomes" id="UP000243579"/>
    </source>
</evidence>
<dbReference type="InterPro" id="IPR018490">
    <property type="entry name" value="cNMP-bd_dom_sf"/>
</dbReference>
<keyword evidence="16" id="KW-1185">Reference proteome</keyword>
<dbReference type="GO" id="GO:0034702">
    <property type="term" value="C:monoatomic ion channel complex"/>
    <property type="evidence" value="ECO:0007669"/>
    <property type="project" value="UniProtKB-KW"/>
</dbReference>
<dbReference type="SUPFAM" id="SSF51206">
    <property type="entry name" value="cAMP-binding domain-like"/>
    <property type="match status" value="1"/>
</dbReference>
<keyword evidence="8 13" id="KW-1133">Transmembrane helix</keyword>
<keyword evidence="4 13" id="KW-0812">Transmembrane</keyword>
<keyword evidence="7" id="KW-0630">Potassium</keyword>
<keyword evidence="10 13" id="KW-0472">Membrane</keyword>
<dbReference type="InterPro" id="IPR005821">
    <property type="entry name" value="Ion_trans_dom"/>
</dbReference>
<keyword evidence="9" id="KW-0406">Ion transport</keyword>